<comment type="caution">
    <text evidence="2">The sequence shown here is derived from an EMBL/GenBank/DDBJ whole genome shotgun (WGS) entry which is preliminary data.</text>
</comment>
<dbReference type="InterPro" id="IPR029046">
    <property type="entry name" value="LolA/LolB/LppX"/>
</dbReference>
<dbReference type="PANTHER" id="PTHR35869">
    <property type="entry name" value="OUTER-MEMBRANE LIPOPROTEIN CARRIER PROTEIN"/>
    <property type="match status" value="1"/>
</dbReference>
<dbReference type="SUPFAM" id="SSF89392">
    <property type="entry name" value="Prokaryotic lipoproteins and lipoprotein localization factors"/>
    <property type="match status" value="1"/>
</dbReference>
<dbReference type="Proteomes" id="UP000091979">
    <property type="component" value="Unassembled WGS sequence"/>
</dbReference>
<organism evidence="2 3">
    <name type="scientific">Halodesulfovibrio spirochaetisodalis</name>
    <dbReference type="NCBI Taxonomy" id="1560234"/>
    <lineage>
        <taxon>Bacteria</taxon>
        <taxon>Pseudomonadati</taxon>
        <taxon>Thermodesulfobacteriota</taxon>
        <taxon>Desulfovibrionia</taxon>
        <taxon>Desulfovibrionales</taxon>
        <taxon>Desulfovibrionaceae</taxon>
        <taxon>Halodesulfovibrio</taxon>
    </lineage>
</organism>
<dbReference type="EMBL" id="JXMS01000018">
    <property type="protein sequence ID" value="OBQ50116.1"/>
    <property type="molecule type" value="Genomic_DNA"/>
</dbReference>
<evidence type="ECO:0008006" key="4">
    <source>
        <dbReference type="Google" id="ProtNLM"/>
    </source>
</evidence>
<name>A0A1B7XBQ6_9BACT</name>
<reference evidence="2 3" key="1">
    <citation type="submission" date="2015-01" db="EMBL/GenBank/DDBJ databases">
        <title>Desulfovibrio sp. JC271 draft genome sequence.</title>
        <authorList>
            <person name="Shivani Y."/>
            <person name="Subhash Y."/>
            <person name="Sasikala C."/>
            <person name="Ramana C.V."/>
        </authorList>
    </citation>
    <scope>NUCLEOTIDE SEQUENCE [LARGE SCALE GENOMIC DNA]</scope>
    <source>
        <strain evidence="2 3">JC271</strain>
    </source>
</reference>
<dbReference type="InterPro" id="IPR004564">
    <property type="entry name" value="OM_lipoprot_carrier_LolA-like"/>
</dbReference>
<protein>
    <recommendedName>
        <fullName evidence="4">Outer membrane lipoprotein carrier protein LolA</fullName>
    </recommendedName>
</protein>
<accession>A0A1B7XBQ6</accession>
<keyword evidence="1" id="KW-0732">Signal</keyword>
<evidence type="ECO:0000313" key="3">
    <source>
        <dbReference type="Proteomes" id="UP000091979"/>
    </source>
</evidence>
<dbReference type="Gene3D" id="2.50.20.10">
    <property type="entry name" value="Lipoprotein localisation LolA/LolB/LppX"/>
    <property type="match status" value="1"/>
</dbReference>
<dbReference type="AlphaFoldDB" id="A0A1B7XBQ6"/>
<dbReference type="STRING" id="1560234.SP90_10760"/>
<keyword evidence="3" id="KW-1185">Reference proteome</keyword>
<evidence type="ECO:0000256" key="1">
    <source>
        <dbReference type="ARBA" id="ARBA00022729"/>
    </source>
</evidence>
<dbReference type="Pfam" id="PF03548">
    <property type="entry name" value="LolA"/>
    <property type="match status" value="1"/>
</dbReference>
<dbReference type="PATRIC" id="fig|1560234.3.peg.1007"/>
<dbReference type="PANTHER" id="PTHR35869:SF1">
    <property type="entry name" value="OUTER-MEMBRANE LIPOPROTEIN CARRIER PROTEIN"/>
    <property type="match status" value="1"/>
</dbReference>
<proteinExistence type="predicted"/>
<evidence type="ECO:0000313" key="2">
    <source>
        <dbReference type="EMBL" id="OBQ50116.1"/>
    </source>
</evidence>
<gene>
    <name evidence="2" type="ORF">SP90_10760</name>
</gene>
<dbReference type="CDD" id="cd16325">
    <property type="entry name" value="LolA"/>
    <property type="match status" value="1"/>
</dbReference>
<dbReference type="RefSeq" id="WP_066855749.1">
    <property type="nucleotide sequence ID" value="NZ_JXMS01000018.1"/>
</dbReference>
<sequence>MTIAPASSFSKELTLFERIKIANEDVHSLKATFTQSSKLALFNDPLVVSGELTLQKPEFLRWEYTKPSVSGFILNDGDGLQWTSTGRNYSVVRTELSTFLRTMASQMLLWVNIDEEALSEDFRVTILSTEPPVIKLESKDKEMAKFIKSIVIELPVSLRGISRIIVTEGNDSIITLTFSNIEINPVLSETTFVKP</sequence>